<dbReference type="EMBL" id="FMYT01000018">
    <property type="protein sequence ID" value="SDC91590.1"/>
    <property type="molecule type" value="Genomic_DNA"/>
</dbReference>
<gene>
    <name evidence="1" type="ORF">SAMN04488597_11821</name>
</gene>
<dbReference type="AlphaFoldDB" id="A0A1G6QGI1"/>
<dbReference type="Proteomes" id="UP000324896">
    <property type="component" value="Unassembled WGS sequence"/>
</dbReference>
<proteinExistence type="predicted"/>
<organism evidence="1 2">
    <name type="scientific">Halanaerobium congolense</name>
    <dbReference type="NCBI Taxonomy" id="54121"/>
    <lineage>
        <taxon>Bacteria</taxon>
        <taxon>Bacillati</taxon>
        <taxon>Bacillota</taxon>
        <taxon>Clostridia</taxon>
        <taxon>Halanaerobiales</taxon>
        <taxon>Halanaerobiaceae</taxon>
        <taxon>Halanaerobium</taxon>
    </lineage>
</organism>
<sequence>MQRIKFYSTNDLTLGYNLEHIEKLLKKCSNRRKELNINDMIELYNARKYFNKGIYLKKWSAEDIDKYKSAIDSYFGITAGFFKSINEDNFEFLYSQTNRNYKDDFWELIDKFKAYENISVEKFKEFMINLEIRLHEILRHKKIVKYFGEEIREIMINSDSATKILLDKYEIKHLSKKSPLYLPAELTATDKKNIISSYIESPNPNLNYLRLITNIQSNEDRIKISPKMIKKAKEKVKEQEEKLFDDNSGIQTEIAVVFSENQDGAVDVNFENNGIHAEYSLQWIKDNLDYPTFLNNFIYLFDYVDSQMRSTLVSKFYQMSVFERFGFISSKNAYKTGFAFNQKDILSLMQLKGYHNELLSLGIRLEEIIEWFFEEYLFNEFKANKFQLNMPSFNSNISEKCTTIMPAMESALNQFSLFVEEGEIDLELLWIRSEQLIYGNIPSMVNKKYVYGVGDEYNKATSFLFSDQVSLTYSEKTEQTYKNYFELLCNEKIKLDDYPEYYTKKVNWLLEQEYLKEDKSGNIILNNKSLIMILRDLYFNEVISYWRLPKAEREIIDKLKQKNIVEFENTLFSRPEQEYINYLLNKSQFNNGLDLRNEYAHGQPNPNNEKKHKQNYFIFLRLFILVVIKINDDFQISEKI</sequence>
<accession>A0A1G6QGI1</accession>
<reference evidence="1 2" key="1">
    <citation type="submission" date="2016-10" db="EMBL/GenBank/DDBJ databases">
        <authorList>
            <person name="Varghese N."/>
            <person name="Submissions S."/>
        </authorList>
    </citation>
    <scope>NUCLEOTIDE SEQUENCE [LARGE SCALE GENOMIC DNA]</scope>
    <source>
        <strain evidence="1 2">WG10</strain>
    </source>
</reference>
<evidence type="ECO:0000313" key="1">
    <source>
        <dbReference type="EMBL" id="SDC91590.1"/>
    </source>
</evidence>
<evidence type="ECO:0000313" key="2">
    <source>
        <dbReference type="Proteomes" id="UP000324896"/>
    </source>
</evidence>
<name>A0A1G6QGI1_9FIRM</name>
<protein>
    <submittedName>
        <fullName evidence="1">Uncharacterized protein</fullName>
    </submittedName>
</protein>
<dbReference type="RefSeq" id="WP_149796847.1">
    <property type="nucleotide sequence ID" value="NZ_FMYT01000018.1"/>
</dbReference>